<evidence type="ECO:0000313" key="2">
    <source>
        <dbReference type="Proteomes" id="UP000326678"/>
    </source>
</evidence>
<evidence type="ECO:0000313" key="1">
    <source>
        <dbReference type="EMBL" id="QFS51712.1"/>
    </source>
</evidence>
<dbReference type="EMBL" id="CP045227">
    <property type="protein sequence ID" value="QFS51712.1"/>
    <property type="molecule type" value="Genomic_DNA"/>
</dbReference>
<reference evidence="1 2" key="1">
    <citation type="submission" date="2019-10" db="EMBL/GenBank/DDBJ databases">
        <title>Genomic and transcriptomic insights into the perfect genentic adaptation of a filamentous nitrogen-fixing cyanobacterium to rice fields.</title>
        <authorList>
            <person name="Chen Z."/>
        </authorList>
    </citation>
    <scope>NUCLEOTIDE SEQUENCE [LARGE SCALE GENOMIC DNA]</scope>
    <source>
        <strain evidence="1">CCNUC1</strain>
    </source>
</reference>
<keyword evidence="2" id="KW-1185">Reference proteome</keyword>
<protein>
    <submittedName>
        <fullName evidence="1">Uncharacterized protein</fullName>
    </submittedName>
</protein>
<organism evidence="1 2">
    <name type="scientific">Nostoc sphaeroides CCNUC1</name>
    <dbReference type="NCBI Taxonomy" id="2653204"/>
    <lineage>
        <taxon>Bacteria</taxon>
        <taxon>Bacillati</taxon>
        <taxon>Cyanobacteriota</taxon>
        <taxon>Cyanophyceae</taxon>
        <taxon>Nostocales</taxon>
        <taxon>Nostocaceae</taxon>
        <taxon>Nostoc</taxon>
    </lineage>
</organism>
<proteinExistence type="predicted"/>
<dbReference type="AlphaFoldDB" id="A0A5P8WGR8"/>
<sequence length="44" mass="5129">MQGELEAQYRVKEGLKFRKQRRARLMIDNENTLTSDRSLKSSGS</sequence>
<dbReference type="Proteomes" id="UP000326678">
    <property type="component" value="Chromosome Gxm2"/>
</dbReference>
<accession>A0A5P8WGR8</accession>
<name>A0A5P8WGR8_9NOSO</name>
<gene>
    <name evidence="1" type="ORF">GXM_09206</name>
</gene>
<dbReference type="KEGG" id="nsh:GXM_09206"/>